<accession>A0AB33EK10</accession>
<sequence>MAAAKKTMTLNLTDAEMTVLEDLCEKKDLSKTSVLRQALRLYQLVEARVEKGDKLFFEDEKTKQKAEIMML</sequence>
<protein>
    <submittedName>
        <fullName evidence="1">Transcriptional regulator</fullName>
    </submittedName>
</protein>
<name>A0AB33EK10_9PSED</name>
<dbReference type="Proteomes" id="UP000218385">
    <property type="component" value="Chromosome"/>
</dbReference>
<evidence type="ECO:0000313" key="2">
    <source>
        <dbReference type="Proteomes" id="UP000218385"/>
    </source>
</evidence>
<evidence type="ECO:0000313" key="1">
    <source>
        <dbReference type="EMBL" id="ATE80464.1"/>
    </source>
</evidence>
<gene>
    <name evidence="1" type="ORF">CNN82_30185</name>
</gene>
<reference evidence="1 2" key="1">
    <citation type="submission" date="2017-09" db="EMBL/GenBank/DDBJ databases">
        <title>Complete Genome sequence of Lysobacter capsici KNU-15.</title>
        <authorList>
            <person name="Kim M.-C."/>
            <person name="Yi H."/>
            <person name="Lee D.-W."/>
            <person name="Shin J.-H."/>
        </authorList>
    </citation>
    <scope>NUCLEOTIDE SEQUENCE [LARGE SCALE GENOMIC DNA]</scope>
    <source>
        <strain evidence="1 2">KNU-15</strain>
    </source>
</reference>
<organism evidence="1 2">
    <name type="scientific">Pseudomonas frederiksbergensis</name>
    <dbReference type="NCBI Taxonomy" id="104087"/>
    <lineage>
        <taxon>Bacteria</taxon>
        <taxon>Pseudomonadati</taxon>
        <taxon>Pseudomonadota</taxon>
        <taxon>Gammaproteobacteria</taxon>
        <taxon>Pseudomonadales</taxon>
        <taxon>Pseudomonadaceae</taxon>
        <taxon>Pseudomonas</taxon>
    </lineage>
</organism>
<proteinExistence type="predicted"/>
<dbReference type="AlphaFoldDB" id="A0AB33EK10"/>
<dbReference type="EMBL" id="CP023466">
    <property type="protein sequence ID" value="ATE80464.1"/>
    <property type="molecule type" value="Genomic_DNA"/>
</dbReference>
<dbReference type="RefSeq" id="WP_096481575.1">
    <property type="nucleotide sequence ID" value="NZ_CP023466.1"/>
</dbReference>